<organism evidence="3 4">
    <name type="scientific">Mycobacteroides abscessus subsp. bolletii</name>
    <dbReference type="NCBI Taxonomy" id="319705"/>
    <lineage>
        <taxon>Bacteria</taxon>
        <taxon>Bacillati</taxon>
        <taxon>Actinomycetota</taxon>
        <taxon>Actinomycetes</taxon>
        <taxon>Mycobacteriales</taxon>
        <taxon>Mycobacteriaceae</taxon>
        <taxon>Mycobacteroides</taxon>
        <taxon>Mycobacteroides abscessus</taxon>
    </lineage>
</organism>
<feature type="region of interest" description="Disordered" evidence="1">
    <location>
        <begin position="368"/>
        <end position="388"/>
    </location>
</feature>
<evidence type="ECO:0000313" key="4">
    <source>
        <dbReference type="Proteomes" id="UP000185183"/>
    </source>
</evidence>
<accession>A0A9Q7WGR8</accession>
<reference evidence="3 4" key="1">
    <citation type="submission" date="2016-11" db="EMBL/GenBank/DDBJ databases">
        <authorList>
            <consortium name="Pathogen Informatics"/>
        </authorList>
    </citation>
    <scope>NUCLEOTIDE SEQUENCE [LARGE SCALE GENOMIC DNA]</scope>
    <source>
        <strain evidence="3 4">968</strain>
    </source>
</reference>
<dbReference type="EMBL" id="FSFA01000001">
    <property type="protein sequence ID" value="SHW78751.1"/>
    <property type="molecule type" value="Genomic_DNA"/>
</dbReference>
<gene>
    <name evidence="3" type="ORF">SAMEA2275694_00057</name>
</gene>
<dbReference type="Proteomes" id="UP000185183">
    <property type="component" value="Unassembled WGS sequence"/>
</dbReference>
<dbReference type="PANTHER" id="PTHR36151">
    <property type="entry name" value="BLR2777 PROTEIN"/>
    <property type="match status" value="1"/>
</dbReference>
<dbReference type="GO" id="GO:0016491">
    <property type="term" value="F:oxidoreductase activity"/>
    <property type="evidence" value="ECO:0007669"/>
    <property type="project" value="InterPro"/>
</dbReference>
<comment type="caution">
    <text evidence="3">The sequence shown here is derived from an EMBL/GenBank/DDBJ whole genome shotgun (WGS) entry which is preliminary data.</text>
</comment>
<feature type="domain" description="ER-bound oxygenase mpaB/mpaB'/Rubber oxygenase catalytic" evidence="2">
    <location>
        <begin position="76"/>
        <end position="322"/>
    </location>
</feature>
<evidence type="ECO:0000256" key="1">
    <source>
        <dbReference type="SAM" id="MobiDB-lite"/>
    </source>
</evidence>
<dbReference type="PANTHER" id="PTHR36151:SF3">
    <property type="entry name" value="ER-BOUND OXYGENASE MPAB_MPAB'_RUBBER OXYGENASE CATALYTIC DOMAIN-CONTAINING PROTEIN"/>
    <property type="match status" value="1"/>
</dbReference>
<name>A0A9Q7WGR8_9MYCO</name>
<dbReference type="Pfam" id="PF09995">
    <property type="entry name" value="MPAB_Lcp_cat"/>
    <property type="match status" value="1"/>
</dbReference>
<dbReference type="AlphaFoldDB" id="A0A9Q7WGR8"/>
<proteinExistence type="predicted"/>
<evidence type="ECO:0000259" key="2">
    <source>
        <dbReference type="Pfam" id="PF09995"/>
    </source>
</evidence>
<evidence type="ECO:0000313" key="3">
    <source>
        <dbReference type="EMBL" id="SHW78751.1"/>
    </source>
</evidence>
<protein>
    <submittedName>
        <fullName evidence="3">Uncharacterized protein conserved in bacteria</fullName>
    </submittedName>
</protein>
<dbReference type="InterPro" id="IPR018713">
    <property type="entry name" value="MPAB/Lcp_cat_dom"/>
</dbReference>
<sequence length="388" mass="45426">MRGQALGLSKRRGIGKREEFDVVFRGIKAFKKIMQTTFDPELVIPEEVRVTEFTGDNSLSRKDLCQHPIPADSLIWKYWGRFDVMYFGSGVLGPIAGAWPQMGRGTAGSVLFNGDSSFRARAKIYKKRRQRSREYIYGSVYDPPEDAKKYGLKTRNMHKSVKGTLQDGTFHALNAETFYFAHVTFFYHHLMVVTERLHFDGDMPRAVKEQIFEESKEWYSIWGVDDGPQPDTYDDFERYLENVERNHLVRSQVTQLMLEQFMERRLAPRWWPTAMKKFVWPWLVGRRQVVVSSYPPHVRELFALEWTPEDEEMLRRFMDMYRRCYAVLERLLPVKCFYLPAAVRGFEREGIDPRNITLESARQALRDNRARRAPRENAPIEGAVAAGQ</sequence>